<evidence type="ECO:0000313" key="17">
    <source>
        <dbReference type="Proteomes" id="UP001165065"/>
    </source>
</evidence>
<dbReference type="InterPro" id="IPR036940">
    <property type="entry name" value="PI3/4_kinase_cat_sf"/>
</dbReference>
<keyword evidence="4" id="KW-0723">Serine/threonine-protein kinase</keyword>
<dbReference type="SMART" id="SM01343">
    <property type="entry name" value="FATC"/>
    <property type="match status" value="1"/>
</dbReference>
<evidence type="ECO:0000256" key="10">
    <source>
        <dbReference type="ARBA" id="ARBA00023204"/>
    </source>
</evidence>
<feature type="domain" description="FAT" evidence="14">
    <location>
        <begin position="2074"/>
        <end position="2817"/>
    </location>
</feature>
<keyword evidence="7" id="KW-0227">DNA damage</keyword>
<feature type="compositionally biased region" description="Basic residues" evidence="12">
    <location>
        <begin position="2714"/>
        <end position="2728"/>
    </location>
</feature>
<dbReference type="CDD" id="cd00892">
    <property type="entry name" value="PIKKc_ATR"/>
    <property type="match status" value="1"/>
</dbReference>
<keyword evidence="8" id="KW-0418">Kinase</keyword>
<feature type="compositionally biased region" description="Polar residues" evidence="12">
    <location>
        <begin position="1770"/>
        <end position="1780"/>
    </location>
</feature>
<dbReference type="InterPro" id="IPR016024">
    <property type="entry name" value="ARM-type_fold"/>
</dbReference>
<keyword evidence="17" id="KW-1185">Reference proteome</keyword>
<evidence type="ECO:0000313" key="16">
    <source>
        <dbReference type="EMBL" id="GMI43431.1"/>
    </source>
</evidence>
<keyword evidence="6" id="KW-0547">Nucleotide-binding</keyword>
<feature type="compositionally biased region" description="Low complexity" evidence="12">
    <location>
        <begin position="425"/>
        <end position="444"/>
    </location>
</feature>
<evidence type="ECO:0000256" key="7">
    <source>
        <dbReference type="ARBA" id="ARBA00022763"/>
    </source>
</evidence>
<feature type="region of interest" description="Disordered" evidence="12">
    <location>
        <begin position="1696"/>
        <end position="1719"/>
    </location>
</feature>
<feature type="compositionally biased region" description="Polar residues" evidence="12">
    <location>
        <begin position="1707"/>
        <end position="1719"/>
    </location>
</feature>
<dbReference type="Gene3D" id="3.30.1010.10">
    <property type="entry name" value="Phosphatidylinositol 3-kinase Catalytic Subunit, Chain A, domain 4"/>
    <property type="match status" value="1"/>
</dbReference>
<dbReference type="InterPro" id="IPR057564">
    <property type="entry name" value="HEAT_ATR"/>
</dbReference>
<dbReference type="InterPro" id="IPR003151">
    <property type="entry name" value="PIK-rel_kinase_FAT"/>
</dbReference>
<dbReference type="SUPFAM" id="SSF48371">
    <property type="entry name" value="ARM repeat"/>
    <property type="match status" value="2"/>
</dbReference>
<keyword evidence="11" id="KW-0539">Nucleus</keyword>
<name>A0A9W7GER4_9STRA</name>
<feature type="region of interest" description="Disordered" evidence="12">
    <location>
        <begin position="1834"/>
        <end position="1855"/>
    </location>
</feature>
<feature type="compositionally biased region" description="Basic residues" evidence="12">
    <location>
        <begin position="1017"/>
        <end position="1026"/>
    </location>
</feature>
<dbReference type="GO" id="GO:0000723">
    <property type="term" value="P:telomere maintenance"/>
    <property type="evidence" value="ECO:0007669"/>
    <property type="project" value="TreeGrafter"/>
</dbReference>
<dbReference type="InterPro" id="IPR014009">
    <property type="entry name" value="PIK_FAT"/>
</dbReference>
<accession>A0A9W7GER4</accession>
<dbReference type="PANTHER" id="PTHR11139">
    <property type="entry name" value="ATAXIA TELANGIECTASIA MUTATED ATM -RELATED"/>
    <property type="match status" value="1"/>
</dbReference>
<evidence type="ECO:0000256" key="11">
    <source>
        <dbReference type="ARBA" id="ARBA00023242"/>
    </source>
</evidence>
<dbReference type="GO" id="GO:0005694">
    <property type="term" value="C:chromosome"/>
    <property type="evidence" value="ECO:0007669"/>
    <property type="project" value="TreeGrafter"/>
</dbReference>
<evidence type="ECO:0000256" key="4">
    <source>
        <dbReference type="ARBA" id="ARBA00022527"/>
    </source>
</evidence>
<dbReference type="Pfam" id="PF02259">
    <property type="entry name" value="FAT"/>
    <property type="match status" value="1"/>
</dbReference>
<dbReference type="GO" id="GO:0005634">
    <property type="term" value="C:nucleus"/>
    <property type="evidence" value="ECO:0007669"/>
    <property type="project" value="UniProtKB-SubCell"/>
</dbReference>
<feature type="domain" description="FATC" evidence="15">
    <location>
        <begin position="3305"/>
        <end position="3337"/>
    </location>
</feature>
<evidence type="ECO:0000256" key="8">
    <source>
        <dbReference type="ARBA" id="ARBA00022777"/>
    </source>
</evidence>
<feature type="region of interest" description="Disordered" evidence="12">
    <location>
        <begin position="2707"/>
        <end position="2735"/>
    </location>
</feature>
<dbReference type="SMART" id="SM00146">
    <property type="entry name" value="PI3Kc"/>
    <property type="match status" value="1"/>
</dbReference>
<evidence type="ECO:0000256" key="3">
    <source>
        <dbReference type="ARBA" id="ARBA00012513"/>
    </source>
</evidence>
<dbReference type="PROSITE" id="PS51189">
    <property type="entry name" value="FAT"/>
    <property type="match status" value="1"/>
</dbReference>
<dbReference type="Proteomes" id="UP001165065">
    <property type="component" value="Unassembled WGS sequence"/>
</dbReference>
<dbReference type="GO" id="GO:0006281">
    <property type="term" value="P:DNA repair"/>
    <property type="evidence" value="ECO:0007669"/>
    <property type="project" value="UniProtKB-KW"/>
</dbReference>
<feature type="compositionally biased region" description="Polar residues" evidence="12">
    <location>
        <begin position="403"/>
        <end position="416"/>
    </location>
</feature>
<feature type="compositionally biased region" description="Acidic residues" evidence="12">
    <location>
        <begin position="1607"/>
        <end position="1617"/>
    </location>
</feature>
<dbReference type="InterPro" id="IPR000403">
    <property type="entry name" value="PI3/4_kinase_cat_dom"/>
</dbReference>
<feature type="region of interest" description="Disordered" evidence="12">
    <location>
        <begin position="1601"/>
        <end position="1626"/>
    </location>
</feature>
<dbReference type="Pfam" id="PF23593">
    <property type="entry name" value="HEAT_ATR"/>
    <property type="match status" value="1"/>
</dbReference>
<comment type="subcellular location">
    <subcellularLocation>
        <location evidence="1">Nucleus</location>
    </subcellularLocation>
</comment>
<dbReference type="SUPFAM" id="SSF56112">
    <property type="entry name" value="Protein kinase-like (PK-like)"/>
    <property type="match status" value="1"/>
</dbReference>
<dbReference type="GO" id="GO:0004674">
    <property type="term" value="F:protein serine/threonine kinase activity"/>
    <property type="evidence" value="ECO:0007669"/>
    <property type="project" value="UniProtKB-KW"/>
</dbReference>
<comment type="caution">
    <text evidence="16">The sequence shown here is derived from an EMBL/GenBank/DDBJ whole genome shotgun (WGS) entry which is preliminary data.</text>
</comment>
<feature type="domain" description="PI3K/PI4K catalytic" evidence="13">
    <location>
        <begin position="2932"/>
        <end position="3289"/>
    </location>
</feature>
<evidence type="ECO:0000256" key="12">
    <source>
        <dbReference type="SAM" id="MobiDB-lite"/>
    </source>
</evidence>
<dbReference type="InterPro" id="IPR056802">
    <property type="entry name" value="ATR-like_M-HEAT"/>
</dbReference>
<feature type="compositionally biased region" description="Polar residues" evidence="12">
    <location>
        <begin position="2041"/>
        <end position="2054"/>
    </location>
</feature>
<feature type="region of interest" description="Disordered" evidence="12">
    <location>
        <begin position="402"/>
        <end position="456"/>
    </location>
</feature>
<dbReference type="GO" id="GO:0005524">
    <property type="term" value="F:ATP binding"/>
    <property type="evidence" value="ECO:0007669"/>
    <property type="project" value="UniProtKB-KW"/>
</dbReference>
<dbReference type="PANTHER" id="PTHR11139:SF69">
    <property type="entry name" value="SERINE_THREONINE-PROTEIN KINASE ATR"/>
    <property type="match status" value="1"/>
</dbReference>
<feature type="region of interest" description="Disordered" evidence="12">
    <location>
        <begin position="1014"/>
        <end position="1036"/>
    </location>
</feature>
<evidence type="ECO:0000256" key="9">
    <source>
        <dbReference type="ARBA" id="ARBA00022840"/>
    </source>
</evidence>
<dbReference type="InterPro" id="IPR003152">
    <property type="entry name" value="FATC_dom"/>
</dbReference>
<keyword evidence="5" id="KW-0808">Transferase</keyword>
<dbReference type="EC" id="2.7.11.1" evidence="3"/>
<evidence type="ECO:0000256" key="5">
    <source>
        <dbReference type="ARBA" id="ARBA00022679"/>
    </source>
</evidence>
<proteinExistence type="inferred from homology"/>
<reference evidence="17" key="1">
    <citation type="journal article" date="2023" name="Commun. Biol.">
        <title>Genome analysis of Parmales, the sister group of diatoms, reveals the evolutionary specialization of diatoms from phago-mixotrophs to photoautotrophs.</title>
        <authorList>
            <person name="Ban H."/>
            <person name="Sato S."/>
            <person name="Yoshikawa S."/>
            <person name="Yamada K."/>
            <person name="Nakamura Y."/>
            <person name="Ichinomiya M."/>
            <person name="Sato N."/>
            <person name="Blanc-Mathieu R."/>
            <person name="Endo H."/>
            <person name="Kuwata A."/>
            <person name="Ogata H."/>
        </authorList>
    </citation>
    <scope>NUCLEOTIDE SEQUENCE [LARGE SCALE GENOMIC DNA]</scope>
</reference>
<dbReference type="PROSITE" id="PS51190">
    <property type="entry name" value="FATC"/>
    <property type="match status" value="1"/>
</dbReference>
<evidence type="ECO:0000259" key="13">
    <source>
        <dbReference type="PROSITE" id="PS50290"/>
    </source>
</evidence>
<evidence type="ECO:0000259" key="14">
    <source>
        <dbReference type="PROSITE" id="PS51189"/>
    </source>
</evidence>
<keyword evidence="10" id="KW-0234">DNA repair</keyword>
<evidence type="ECO:0000256" key="6">
    <source>
        <dbReference type="ARBA" id="ARBA00022741"/>
    </source>
</evidence>
<evidence type="ECO:0000256" key="1">
    <source>
        <dbReference type="ARBA" id="ARBA00004123"/>
    </source>
</evidence>
<gene>
    <name evidence="16" type="ORF">TrCOL_g9701</name>
</gene>
<dbReference type="Pfam" id="PF00454">
    <property type="entry name" value="PI3_PI4_kinase"/>
    <property type="match status" value="1"/>
</dbReference>
<keyword evidence="9" id="KW-0067">ATP-binding</keyword>
<sequence>MRSLRQVLSRYERDARCENPSELCSLYDSILTCKFCPHAMHTFGDGSLEEVLQRVAFLLSTTTSPSLHSSTNETLEAVCTTISRFLSKMSSPMCRRLAFSDLTSMISSLIDLESSSSPTQFPLTFSTFPSLSRYNLRGKSSETGDNTSPKNEANTNLFTVTLQSPHNLYLLRKSLFDIVTILLSPSTEPPTVLTSLSSYNHQCLSSILSNVLSYPAVPPSSTSSDASDHIIYEANATVHTSCLKLLVHVMPIDPPSYGPLVPLIVQTLYDHVSTLSAETEHHSMPLCSLVRLIPMLAPNPPSPSSDAVTSQLISTAALFSEHKSLFKNNFTGVKFLARAALSSVYQMLSSHPDPRRVRPTSDATIRSICTLSWNPFPVTPGQACAILAALFDENIDVPDLPSRSVTNMGLRSSPNPKRQRLNFDSQSYGSSQSQSSRSARSPFSNHYASPSRNRASDSFVPCSSSLGEFLANALESAGHLMNHLHPDPSDKNFTRPIDHLLTPIACPQDADDDVKKSNQSHEKLYQIAAATRILTIIAWRKVKISKFVRSSLNHLLNSIFIVVEFIASTLGNDPSGGKKRFAKMMKKIFTAVNFAVSQIVYCHNSRPFPSSSHPLHPNSQYMKQICSHLFEIFSNPANAQFVAFCQLNKPFDNLESEVEPVLTLTRYGSSSSSGTNTTISPTPNLLPPQTQLIPSNTQSMTAPATNKSSRQISLFCDRTCIRIHELFSIPLMSEFCSTCNCKIMKDDPVMCNLVLEKCLRSHATVLSLFISAYQPPRSYDHVVSDPYAAYRSIPALIFSHGNLGVLSKCKLNEGEENNFAFIAANLIGIRGRILGNYGVDDGPEGASTNIIPRPQLENWSTTSHPEFSYDFLVKIEACGLLAKIIPSEHNALKSRPRLRFILIKTIVDALHSVLQDKELSEAKLPRFLHGARAELFRTYFPFIAEVKNRSHNAECKPPSFCTPILFLVCSPFTEEEEMVRTFLQGAVPSLLTTNGGLLLSLFFAHYDENVEAALSSPRRKPSKKRKDLPQPKAAQPHQVAHSFFKLFDFLLAKYSRLANPDAQYGASSSYNTSSYNTASAQTTAASTFSVVAVANNDDVTTSKLSALSVLGLLAIHSNPSANPTSRVLHLLFESSLCRVIKFWLDFDLEIQAFKTIKVIHENINFTELFSIKRMHDHANLFVSVVRELLLTFEDDSEPNQFYFLDFFMNEFIYDDRSRSLDGKNKYLSSATQHLYPGFVVEQDLTCIKRWAKYVFRVTEGLTGDSGDEFFSSLVKKNLPYLTAKVLLVFDMGPIVFLLRKVLNDTHELQFIIKHHARAILKILIDSLGQRHQNRADVIEKIKFAAVWYYRDSEKSNKRQHSDASQQSTASSVRPLKDVDVMINMAKENENSNVVGSRGSTCSSEDKERAAKSWVKPHVMFLLHGAMTSYKNKDTEQKVRTMFCINGIIGFLMPSEAALYMPKILSSVNIGMSDSSHDPKLRYFALKNLISFVKVLCDEPILQSNVEIVGQNLTPITVALLPIFSQFTCASDSASSKQYKKDSITEAVALFQYLVSGQLGTMLKPYLASLPFLPNHDAFEPVKSSLRKLSIDLDAISKYSRKSTQGSEEYDDNDESTDDEGKSNPLAVVNPEGRFLVVLQRRLKNLGSLISHENINVRRTVLHQLASLVKENKRLFKKLIDSEQSASTRFLTVVSHQSSKDASDSSSVGATSPSPAANSSGGVSVLIQALLDRCAKETDEDVKLALAQTLGEIGAIDPNKLSMEKTDRSNQTDASTDQNSDIHWRLSQPPWKSSMDSYSLRLLSNRLVVALKAALTTQDQDKVGFAIQETLKLLSGKPTSPSSQGAQKTPSQPATEIDPDLKEKLMKCDVFTVVEPFLSTQFKQSSLKHGSSPPFFNKDKPYKRWISSWSRYLIEKSCQNELSRWKTMFHALNSAVRADVGLSVAEFLLPLLILDVACFGGDNDLEEIINEIRLVFDASSPNSNVGDLWSVVCADDHRRAVNTVFTVLETLEYWTETEIEKRYVSLKKGSSRRSPASSASSLNADTLSSGGNNSWPVDEGIERIQNISSQITLQMRADAAIKVGAHARALKYLELDARKNVVKLVYNADEDEASAQEFSKAKRIGNTLAPIPAKNLEKVQVLLGKLDDVDSMSSMSMYNASSSYEGSLVEQIYEKEVIGDWAGALQGYEQAIILHEAEAGGEMGDGADAMDVATDDDDDDITVDNVDDCRESGIERKRSKQLLEKGLLRSLLHLGQLESVLNQVGGMMNRKEEENEMDDSAGGKHYSVKEYLPNAVEAAWRLQKWPLLTELLEKQDQIEEDNRNETPSTSMKVKVVEDGMDVESKFQIGVGRAMLGLHEKKKEIVKIALDKTRIGLMEDMSNVARESYSRSLNLLLKFHCLQEIEQSTEILCKKDKTDFLRFSQGCSEDGWDWDGRLANLGRGDSDGVITVRLALAKLANAKALEGDLWLTTAKKARKSHNLHIAEPALSRALAAYKIAGDKWDGSKSKARLQIAKVKQDQKRTSEALMIIEPNNVDKILSTKANEKELQGAEVEYYQGRPEEFQNMALYATRWMVESNLKFGNEIIFRFKNILKIAKHSEKSNFYYARYLDGLVEARVASMLAGDFDARSSKGQALKEELDECSNEEDKRVAVIKHEQDIHRYIFSAVKYYGKALTYGDKHFYQALPRMLTMWFEFTAIPVDYLPEETQSSRGSRGRKAVSYSSKKKQTTLTERDDRYKTEADSFVRPIIDKINKEVMSENRNQIPRHVFYSALPQLISRIAHPHKVTQRITVDILKKVLVAYPKQAMWGLAWLKHSHSKTRKDHGDDIFRLAADELMKTDKGGADLLKESTQLFKLLKSIADNDKVSQGMRFEMPRPRFKNNITLQDFVPPVQAALSMNVAQRMNRAEREKRQKGVIAEVFPQYVPRIESFSRYGRVFNTKAKPKQITAFAVGMRREGQGREGRIGEIHFLVKKENKGDLRKDARVQDLNNVLNRLLVSGGKKGKNGGRGGQRRLQLRTYSVTCLSEDTGIMEWVPNTNSLRNVIGACVNSQVEADNPKRRGGRVTEFGRKSLRDTFAHCQDLYINHGKLSSAAIEFERRMLKPYPPVLYWWFIQEFQDPHDWYDARRRFTLSAAVWSAVGHILGLGDRHTENILVDTSCGEVVHVDFDCLFDKALKLARPEVVPFRLTPNMVDAMGSVGYEGAFRGGLIETLTVLREHRELLLAILQPFLLDPVISWKNSEGIGEIMKDNTTGLERKNIDAVKNMRVIDGRLRGVYNLVNPNYKKIPRKDRGAQNEGEGHGFLPMGVEGQAHKLILEATSTENLVQMYVGWMSWV</sequence>
<dbReference type="Pfam" id="PF25030">
    <property type="entry name" value="M-HEAT_ATR"/>
    <property type="match status" value="1"/>
</dbReference>
<dbReference type="EMBL" id="BRYA01000192">
    <property type="protein sequence ID" value="GMI43431.1"/>
    <property type="molecule type" value="Genomic_DNA"/>
</dbReference>
<evidence type="ECO:0000256" key="2">
    <source>
        <dbReference type="ARBA" id="ARBA00010769"/>
    </source>
</evidence>
<feature type="compositionally biased region" description="Low complexity" evidence="12">
    <location>
        <begin position="2031"/>
        <end position="2040"/>
    </location>
</feature>
<feature type="region of interest" description="Disordered" evidence="12">
    <location>
        <begin position="2029"/>
        <end position="2054"/>
    </location>
</feature>
<feature type="compositionally biased region" description="Polar residues" evidence="12">
    <location>
        <begin position="1836"/>
        <end position="1853"/>
    </location>
</feature>
<organism evidence="16 17">
    <name type="scientific">Triparma columacea</name>
    <dbReference type="NCBI Taxonomy" id="722753"/>
    <lineage>
        <taxon>Eukaryota</taxon>
        <taxon>Sar</taxon>
        <taxon>Stramenopiles</taxon>
        <taxon>Ochrophyta</taxon>
        <taxon>Bolidophyceae</taxon>
        <taxon>Parmales</taxon>
        <taxon>Triparmaceae</taxon>
        <taxon>Triparma</taxon>
    </lineage>
</organism>
<protein>
    <recommendedName>
        <fullName evidence="3">non-specific serine/threonine protein kinase</fullName>
        <ecNumber evidence="3">2.7.11.1</ecNumber>
    </recommendedName>
</protein>
<dbReference type="PROSITE" id="PS50290">
    <property type="entry name" value="PI3_4_KINASE_3"/>
    <property type="match status" value="1"/>
</dbReference>
<dbReference type="OrthoDB" id="381190at2759"/>
<dbReference type="GO" id="GO:0000077">
    <property type="term" value="P:DNA damage checkpoint signaling"/>
    <property type="evidence" value="ECO:0007669"/>
    <property type="project" value="TreeGrafter"/>
</dbReference>
<feature type="region of interest" description="Disordered" evidence="12">
    <location>
        <begin position="1757"/>
        <end position="1784"/>
    </location>
</feature>
<dbReference type="InterPro" id="IPR050517">
    <property type="entry name" value="DDR_Repair_Kinase"/>
</dbReference>
<dbReference type="Pfam" id="PF02260">
    <property type="entry name" value="FATC"/>
    <property type="match status" value="1"/>
</dbReference>
<evidence type="ECO:0000259" key="15">
    <source>
        <dbReference type="PROSITE" id="PS51190"/>
    </source>
</evidence>
<dbReference type="Gene3D" id="1.10.1070.11">
    <property type="entry name" value="Phosphatidylinositol 3-/4-kinase, catalytic domain"/>
    <property type="match status" value="1"/>
</dbReference>
<comment type="similarity">
    <text evidence="2">Belongs to the PI3/PI4-kinase family. ATM subfamily.</text>
</comment>
<dbReference type="InterPro" id="IPR011009">
    <property type="entry name" value="Kinase-like_dom_sf"/>
</dbReference>